<gene>
    <name evidence="2" type="ORF">CLUMA_CG002065</name>
</gene>
<dbReference type="Proteomes" id="UP000183832">
    <property type="component" value="Unassembled WGS sequence"/>
</dbReference>
<evidence type="ECO:0000256" key="1">
    <source>
        <dbReference type="SAM" id="Phobius"/>
    </source>
</evidence>
<dbReference type="EMBL" id="CVRI01000006">
    <property type="protein sequence ID" value="CRK88286.1"/>
    <property type="molecule type" value="Genomic_DNA"/>
</dbReference>
<protein>
    <submittedName>
        <fullName evidence="2">CLUMA_CG002065, isoform A</fullName>
    </submittedName>
</protein>
<dbReference type="AlphaFoldDB" id="A0A1J1HP84"/>
<feature type="transmembrane region" description="Helical" evidence="1">
    <location>
        <begin position="67"/>
        <end position="90"/>
    </location>
</feature>
<keyword evidence="1" id="KW-1133">Transmembrane helix</keyword>
<reference evidence="2 3" key="1">
    <citation type="submission" date="2015-04" db="EMBL/GenBank/DDBJ databases">
        <authorList>
            <person name="Syromyatnikov M.Y."/>
            <person name="Popov V.N."/>
        </authorList>
    </citation>
    <scope>NUCLEOTIDE SEQUENCE [LARGE SCALE GENOMIC DNA]</scope>
</reference>
<sequence length="105" mass="12241">MSSRILDIRYVDCFQSNFEMLFSSFKDLSDSFDHKELFRLYLTAQPFSKKTLRAAAFKRKLSENGKLFSLLHYGAFGVAKTFIVSCFIHTDGHNQSSHFYSFRSM</sequence>
<accession>A0A1J1HP84</accession>
<name>A0A1J1HP84_9DIPT</name>
<keyword evidence="1" id="KW-0472">Membrane</keyword>
<evidence type="ECO:0000313" key="3">
    <source>
        <dbReference type="Proteomes" id="UP000183832"/>
    </source>
</evidence>
<keyword evidence="3" id="KW-1185">Reference proteome</keyword>
<evidence type="ECO:0000313" key="2">
    <source>
        <dbReference type="EMBL" id="CRK88286.1"/>
    </source>
</evidence>
<proteinExistence type="predicted"/>
<keyword evidence="1" id="KW-0812">Transmembrane</keyword>
<organism evidence="2 3">
    <name type="scientific">Clunio marinus</name>
    <dbReference type="NCBI Taxonomy" id="568069"/>
    <lineage>
        <taxon>Eukaryota</taxon>
        <taxon>Metazoa</taxon>
        <taxon>Ecdysozoa</taxon>
        <taxon>Arthropoda</taxon>
        <taxon>Hexapoda</taxon>
        <taxon>Insecta</taxon>
        <taxon>Pterygota</taxon>
        <taxon>Neoptera</taxon>
        <taxon>Endopterygota</taxon>
        <taxon>Diptera</taxon>
        <taxon>Nematocera</taxon>
        <taxon>Chironomoidea</taxon>
        <taxon>Chironomidae</taxon>
        <taxon>Clunio</taxon>
    </lineage>
</organism>